<evidence type="ECO:0000313" key="2">
    <source>
        <dbReference type="Proteomes" id="UP000078284"/>
    </source>
</evidence>
<accession>A0A178WI75</accession>
<comment type="caution">
    <text evidence="1">The sequence shown here is derived from an EMBL/GenBank/DDBJ whole genome shotgun (WGS) entry which is preliminary data.</text>
</comment>
<organism evidence="1 2">
    <name type="scientific">Arabidopsis thaliana</name>
    <name type="common">Mouse-ear cress</name>
    <dbReference type="NCBI Taxonomy" id="3702"/>
    <lineage>
        <taxon>Eukaryota</taxon>
        <taxon>Viridiplantae</taxon>
        <taxon>Streptophyta</taxon>
        <taxon>Embryophyta</taxon>
        <taxon>Tracheophyta</taxon>
        <taxon>Spermatophyta</taxon>
        <taxon>Magnoliopsida</taxon>
        <taxon>eudicotyledons</taxon>
        <taxon>Gunneridae</taxon>
        <taxon>Pentapetalae</taxon>
        <taxon>rosids</taxon>
        <taxon>malvids</taxon>
        <taxon>Brassicales</taxon>
        <taxon>Brassicaceae</taxon>
        <taxon>Camelineae</taxon>
        <taxon>Arabidopsis</taxon>
    </lineage>
</organism>
<name>A0A178WI75_ARATH</name>
<sequence length="52" mass="6068">MELIDKRFEDEGLFGCKENHSVANKEITLCESADVSIKELIKRLNEGPKFWR</sequence>
<proteinExistence type="predicted"/>
<gene>
    <name evidence="1" type="ordered locus">AXX17_At1g34310</name>
</gene>
<protein>
    <submittedName>
        <fullName evidence="1">Uncharacterized protein</fullName>
    </submittedName>
</protein>
<dbReference type="EMBL" id="LUHQ01000001">
    <property type="protein sequence ID" value="OAP17804.1"/>
    <property type="molecule type" value="Genomic_DNA"/>
</dbReference>
<evidence type="ECO:0000313" key="1">
    <source>
        <dbReference type="EMBL" id="OAP17804.1"/>
    </source>
</evidence>
<reference evidence="2" key="1">
    <citation type="journal article" date="2016" name="Proc. Natl. Acad. Sci. U.S.A.">
        <title>Chromosome-level assembly of Arabidopsis thaliana Ler reveals the extent of translocation and inversion polymorphisms.</title>
        <authorList>
            <person name="Zapata L."/>
            <person name="Ding J."/>
            <person name="Willing E.M."/>
            <person name="Hartwig B."/>
            <person name="Bezdan D."/>
            <person name="Jiao W.B."/>
            <person name="Patel V."/>
            <person name="Velikkakam James G."/>
            <person name="Koornneef M."/>
            <person name="Ossowski S."/>
            <person name="Schneeberger K."/>
        </authorList>
    </citation>
    <scope>NUCLEOTIDE SEQUENCE [LARGE SCALE GENOMIC DNA]</scope>
    <source>
        <strain evidence="2">cv. Landsberg erecta</strain>
    </source>
</reference>
<dbReference type="Proteomes" id="UP000078284">
    <property type="component" value="Chromosome 1"/>
</dbReference>
<dbReference type="AlphaFoldDB" id="A0A178WI75"/>